<accession>A0A937VYA8</accession>
<dbReference type="NCBIfam" id="TIGR00040">
    <property type="entry name" value="yfcE"/>
    <property type="match status" value="1"/>
</dbReference>
<dbReference type="InterPro" id="IPR024654">
    <property type="entry name" value="Calcineurin-like_PHP_lpxH"/>
</dbReference>
<evidence type="ECO:0000313" key="7">
    <source>
        <dbReference type="Proteomes" id="UP000712673"/>
    </source>
</evidence>
<comment type="cofactor">
    <cofactor evidence="4">
        <name>a divalent metal cation</name>
        <dbReference type="ChEBI" id="CHEBI:60240"/>
    </cofactor>
</comment>
<keyword evidence="2 4" id="KW-0479">Metal-binding</keyword>
<dbReference type="InterPro" id="IPR020935">
    <property type="entry name" value="PdiEstase_YfcE_CS"/>
</dbReference>
<keyword evidence="3" id="KW-0378">Hydrolase</keyword>
<comment type="caution">
    <text evidence="6">The sequence shown here is derived from an EMBL/GenBank/DDBJ whole genome shotgun (WGS) entry which is preliminary data.</text>
</comment>
<dbReference type="PROSITE" id="PS01269">
    <property type="entry name" value="UPF0025"/>
    <property type="match status" value="1"/>
</dbReference>
<evidence type="ECO:0000256" key="4">
    <source>
        <dbReference type="RuleBase" id="RU362039"/>
    </source>
</evidence>
<dbReference type="InterPro" id="IPR029052">
    <property type="entry name" value="Metallo-depent_PP-like"/>
</dbReference>
<gene>
    <name evidence="6" type="ORF">FJZ47_05045</name>
</gene>
<proteinExistence type="inferred from homology"/>
<dbReference type="InterPro" id="IPR050126">
    <property type="entry name" value="Ap4A_hydrolase"/>
</dbReference>
<dbReference type="Proteomes" id="UP000712673">
    <property type="component" value="Unassembled WGS sequence"/>
</dbReference>
<dbReference type="EMBL" id="VGLS01000102">
    <property type="protein sequence ID" value="MBM3223157.1"/>
    <property type="molecule type" value="Genomic_DNA"/>
</dbReference>
<dbReference type="InterPro" id="IPR011152">
    <property type="entry name" value="Pesterase_MJ0912"/>
</dbReference>
<dbReference type="Gene3D" id="3.60.21.10">
    <property type="match status" value="1"/>
</dbReference>
<organism evidence="6 7">
    <name type="scientific">Tectimicrobiota bacterium</name>
    <dbReference type="NCBI Taxonomy" id="2528274"/>
    <lineage>
        <taxon>Bacteria</taxon>
        <taxon>Pseudomonadati</taxon>
        <taxon>Nitrospinota/Tectimicrobiota group</taxon>
        <taxon>Candidatus Tectimicrobiota</taxon>
    </lineage>
</organism>
<dbReference type="EC" id="3.1.4.-" evidence="4"/>
<evidence type="ECO:0000259" key="5">
    <source>
        <dbReference type="Pfam" id="PF12850"/>
    </source>
</evidence>
<dbReference type="SUPFAM" id="SSF56300">
    <property type="entry name" value="Metallo-dependent phosphatases"/>
    <property type="match status" value="1"/>
</dbReference>
<comment type="similarity">
    <text evidence="1 4">Belongs to the metallophosphoesterase superfamily. YfcE family.</text>
</comment>
<evidence type="ECO:0000256" key="3">
    <source>
        <dbReference type="ARBA" id="ARBA00022801"/>
    </source>
</evidence>
<evidence type="ECO:0000313" key="6">
    <source>
        <dbReference type="EMBL" id="MBM3223157.1"/>
    </source>
</evidence>
<dbReference type="Pfam" id="PF12850">
    <property type="entry name" value="Metallophos_2"/>
    <property type="match status" value="1"/>
</dbReference>
<dbReference type="InterPro" id="IPR000979">
    <property type="entry name" value="Phosphodiesterase_MJ0936/Vps29"/>
</dbReference>
<sequence>MVKIGILADIHAEPKALQRVLTDMPSVDQVLCAGDAISEYQFCPETVHLLQQAQARCIQGNHELVLFSGHNAAYLKQCQAEFSAELLDVLATAPASLSLDYAGTRLFMVHASPWKPFEGYIMPRSPQLPRFAQLPYDVVILGHTHVQMVEQVGGVTVLNPGSCSQPRDQDRRGAYAIFDTEQRAVSLHRVRLD</sequence>
<evidence type="ECO:0000256" key="2">
    <source>
        <dbReference type="ARBA" id="ARBA00022723"/>
    </source>
</evidence>
<dbReference type="GO" id="GO:0005737">
    <property type="term" value="C:cytoplasm"/>
    <property type="evidence" value="ECO:0007669"/>
    <property type="project" value="TreeGrafter"/>
</dbReference>
<feature type="domain" description="Calcineurin-like phosphoesterase" evidence="5">
    <location>
        <begin position="3"/>
        <end position="182"/>
    </location>
</feature>
<dbReference type="PANTHER" id="PTHR42850:SF2">
    <property type="entry name" value="BLL5683 PROTEIN"/>
    <property type="match status" value="1"/>
</dbReference>
<dbReference type="PANTHER" id="PTHR42850">
    <property type="entry name" value="METALLOPHOSPHOESTERASE"/>
    <property type="match status" value="1"/>
</dbReference>
<dbReference type="PIRSF" id="PIRSF000883">
    <property type="entry name" value="Pesterase_MJ0912"/>
    <property type="match status" value="1"/>
</dbReference>
<evidence type="ECO:0000256" key="1">
    <source>
        <dbReference type="ARBA" id="ARBA00008950"/>
    </source>
</evidence>
<dbReference type="GO" id="GO:0016791">
    <property type="term" value="F:phosphatase activity"/>
    <property type="evidence" value="ECO:0007669"/>
    <property type="project" value="TreeGrafter"/>
</dbReference>
<name>A0A937VYA8_UNCTE</name>
<dbReference type="GO" id="GO:0046872">
    <property type="term" value="F:metal ion binding"/>
    <property type="evidence" value="ECO:0007669"/>
    <property type="project" value="UniProtKB-KW"/>
</dbReference>
<reference evidence="6" key="1">
    <citation type="submission" date="2019-03" db="EMBL/GenBank/DDBJ databases">
        <title>Lake Tanganyika Metagenome-Assembled Genomes (MAGs).</title>
        <authorList>
            <person name="Tran P."/>
        </authorList>
    </citation>
    <scope>NUCLEOTIDE SEQUENCE</scope>
    <source>
        <strain evidence="6">K_DeepCast_65m_m2_066</strain>
    </source>
</reference>
<protein>
    <recommendedName>
        <fullName evidence="4">Phosphoesterase</fullName>
        <ecNumber evidence="4">3.1.4.-</ecNumber>
    </recommendedName>
</protein>
<dbReference type="AlphaFoldDB" id="A0A937VYA8"/>